<dbReference type="EMBL" id="BPLR01015082">
    <property type="protein sequence ID" value="GIY73473.1"/>
    <property type="molecule type" value="Genomic_DNA"/>
</dbReference>
<reference evidence="1 2" key="1">
    <citation type="submission" date="2021-06" db="EMBL/GenBank/DDBJ databases">
        <title>Caerostris extrusa draft genome.</title>
        <authorList>
            <person name="Kono N."/>
            <person name="Arakawa K."/>
        </authorList>
    </citation>
    <scope>NUCLEOTIDE SEQUENCE [LARGE SCALE GENOMIC DNA]</scope>
</reference>
<keyword evidence="2" id="KW-1185">Reference proteome</keyword>
<organism evidence="1 2">
    <name type="scientific">Caerostris extrusa</name>
    <name type="common">Bark spider</name>
    <name type="synonym">Caerostris bankana</name>
    <dbReference type="NCBI Taxonomy" id="172846"/>
    <lineage>
        <taxon>Eukaryota</taxon>
        <taxon>Metazoa</taxon>
        <taxon>Ecdysozoa</taxon>
        <taxon>Arthropoda</taxon>
        <taxon>Chelicerata</taxon>
        <taxon>Arachnida</taxon>
        <taxon>Araneae</taxon>
        <taxon>Araneomorphae</taxon>
        <taxon>Entelegynae</taxon>
        <taxon>Araneoidea</taxon>
        <taxon>Araneidae</taxon>
        <taxon>Caerostris</taxon>
    </lineage>
</organism>
<gene>
    <name evidence="1" type="ORF">CEXT_119551</name>
</gene>
<accession>A0AAV4VVG6</accession>
<dbReference type="AlphaFoldDB" id="A0AAV4VVG6"/>
<sequence>MPLDKANVIEWGCLRESWRTIHVRIEREISRQLRNSIPCVKSRTSSHCARRKTPDTIVKRNTCQTFIQENPEEDGFQREGSSCRSFCDLLNVVDSRLNLSTATIFSNYDT</sequence>
<proteinExistence type="predicted"/>
<evidence type="ECO:0000313" key="2">
    <source>
        <dbReference type="Proteomes" id="UP001054945"/>
    </source>
</evidence>
<protein>
    <submittedName>
        <fullName evidence="1">Uncharacterized protein</fullName>
    </submittedName>
</protein>
<dbReference type="Proteomes" id="UP001054945">
    <property type="component" value="Unassembled WGS sequence"/>
</dbReference>
<comment type="caution">
    <text evidence="1">The sequence shown here is derived from an EMBL/GenBank/DDBJ whole genome shotgun (WGS) entry which is preliminary data.</text>
</comment>
<evidence type="ECO:0000313" key="1">
    <source>
        <dbReference type="EMBL" id="GIY73473.1"/>
    </source>
</evidence>
<name>A0AAV4VVG6_CAEEX</name>